<evidence type="ECO:0000259" key="2">
    <source>
        <dbReference type="Pfam" id="PF02272"/>
    </source>
</evidence>
<dbReference type="GO" id="GO:0003676">
    <property type="term" value="F:nucleic acid binding"/>
    <property type="evidence" value="ECO:0007669"/>
    <property type="project" value="InterPro"/>
</dbReference>
<protein>
    <submittedName>
        <fullName evidence="3">Bifunctional oligoribonuclease/PAP phosphatase NrnA</fullName>
    </submittedName>
</protein>
<dbReference type="SUPFAM" id="SSF64182">
    <property type="entry name" value="DHH phosphoesterases"/>
    <property type="match status" value="1"/>
</dbReference>
<dbReference type="Gene3D" id="3.90.1640.10">
    <property type="entry name" value="inorganic pyrophosphatase (n-terminal core)"/>
    <property type="match status" value="1"/>
</dbReference>
<dbReference type="EMBL" id="PNHE01000013">
    <property type="protein sequence ID" value="PMC58477.1"/>
    <property type="molecule type" value="Genomic_DNA"/>
</dbReference>
<keyword evidence="4" id="KW-1185">Reference proteome</keyword>
<dbReference type="InterPro" id="IPR038763">
    <property type="entry name" value="DHH_sf"/>
</dbReference>
<dbReference type="STRING" id="84521.SAMN04487994_100550"/>
<reference evidence="3 4" key="1">
    <citation type="submission" date="2017-09" db="EMBL/GenBank/DDBJ databases">
        <title>Bacterial strain isolated from the female urinary microbiota.</title>
        <authorList>
            <person name="Thomas-White K."/>
            <person name="Kumar N."/>
            <person name="Forster S."/>
            <person name="Putonti C."/>
            <person name="Lawley T."/>
            <person name="Wolfe A.J."/>
        </authorList>
    </citation>
    <scope>NUCLEOTIDE SEQUENCE [LARGE SCALE GENOMIC DNA]</scope>
    <source>
        <strain evidence="3 4">UMB0852</strain>
    </source>
</reference>
<dbReference type="Gene3D" id="3.10.310.30">
    <property type="match status" value="1"/>
</dbReference>
<dbReference type="RefSeq" id="WP_102227700.1">
    <property type="nucleotide sequence ID" value="NZ_PNFY01000014.1"/>
</dbReference>
<dbReference type="InterPro" id="IPR001667">
    <property type="entry name" value="DDH_dom"/>
</dbReference>
<dbReference type="InterPro" id="IPR051319">
    <property type="entry name" value="Oligoribo/pAp-PDE_c-di-AMP_PDE"/>
</dbReference>
<comment type="caution">
    <text evidence="3">The sequence shown here is derived from an EMBL/GenBank/DDBJ whole genome shotgun (WGS) entry which is preliminary data.</text>
</comment>
<evidence type="ECO:0000313" key="4">
    <source>
        <dbReference type="Proteomes" id="UP000235682"/>
    </source>
</evidence>
<organism evidence="3 4">
    <name type="scientific">Dolosicoccus paucivorans</name>
    <dbReference type="NCBI Taxonomy" id="84521"/>
    <lineage>
        <taxon>Bacteria</taxon>
        <taxon>Bacillati</taxon>
        <taxon>Bacillota</taxon>
        <taxon>Bacilli</taxon>
        <taxon>Lactobacillales</taxon>
        <taxon>Aerococcaceae</taxon>
        <taxon>Dolosicoccus</taxon>
    </lineage>
</organism>
<proteinExistence type="predicted"/>
<dbReference type="Pfam" id="PF02272">
    <property type="entry name" value="DHHA1"/>
    <property type="match status" value="1"/>
</dbReference>
<dbReference type="PANTHER" id="PTHR47618">
    <property type="entry name" value="BIFUNCTIONAL OLIGORIBONUCLEASE AND PAP PHOSPHATASE NRNA"/>
    <property type="match status" value="1"/>
</dbReference>
<dbReference type="Pfam" id="PF01368">
    <property type="entry name" value="DHH"/>
    <property type="match status" value="1"/>
</dbReference>
<sequence length="330" mass="37109">MYLNLEEVNVLIEKIESAQTIIIHRHVSADPDAIGSQLGLKTLIKNGYPTKRVLAAGTISQGLKWLGEMDEVSREDYESALVIVVDTANHPRIDTTINPNYIHWNIKIDHHPDVDQYADFQIVHTKASSTSELISFISRYSDERLPMDDVAARYLYAGILGDTGRFMYNSTTPLTFDAAAYLIQFDFNAQYLSDMMAQITLDEAKFHGYFYEKLTIEDGVAYVTITQEEMKKFNITEEQSNSTVNLPSRLAGVYSWVTFVEQEGSEIAYRCRIRSRGPVINGIAANHDGGGHPMASGANVYSSQELEQLVDEMKQAVKKYLNKKGDKDAI</sequence>
<gene>
    <name evidence="3" type="ORF">CJ205_04230</name>
</gene>
<dbReference type="Proteomes" id="UP000235682">
    <property type="component" value="Unassembled WGS sequence"/>
</dbReference>
<evidence type="ECO:0000313" key="3">
    <source>
        <dbReference type="EMBL" id="PMC58477.1"/>
    </source>
</evidence>
<dbReference type="InterPro" id="IPR003156">
    <property type="entry name" value="DHHA1_dom"/>
</dbReference>
<feature type="domain" description="DDH" evidence="1">
    <location>
        <begin position="21"/>
        <end position="159"/>
    </location>
</feature>
<dbReference type="PANTHER" id="PTHR47618:SF1">
    <property type="entry name" value="BIFUNCTIONAL OLIGORIBONUCLEASE AND PAP PHOSPHATASE NRNA"/>
    <property type="match status" value="1"/>
</dbReference>
<feature type="domain" description="DHHA1" evidence="2">
    <location>
        <begin position="222"/>
        <end position="319"/>
    </location>
</feature>
<name>A0A2N6SN26_9LACT</name>
<dbReference type="OrthoDB" id="9803668at2"/>
<evidence type="ECO:0000259" key="1">
    <source>
        <dbReference type="Pfam" id="PF01368"/>
    </source>
</evidence>
<accession>A0A2N6SN26</accession>
<dbReference type="AlphaFoldDB" id="A0A2N6SN26"/>